<dbReference type="EMBL" id="WJBB01000009">
    <property type="protein sequence ID" value="MBC3797271.1"/>
    <property type="molecule type" value="Genomic_DNA"/>
</dbReference>
<evidence type="ECO:0000313" key="3">
    <source>
        <dbReference type="EMBL" id="MBC3797271.1"/>
    </source>
</evidence>
<evidence type="ECO:0000256" key="1">
    <source>
        <dbReference type="SAM" id="MobiDB-lite"/>
    </source>
</evidence>
<feature type="non-terminal residue" evidence="4">
    <location>
        <position position="57"/>
    </location>
</feature>
<dbReference type="EMBL" id="WJBB01000064">
    <property type="protein sequence ID" value="MBC3798691.1"/>
    <property type="molecule type" value="Genomic_DNA"/>
</dbReference>
<dbReference type="Proteomes" id="UP000653358">
    <property type="component" value="Unassembled WGS sequence"/>
</dbReference>
<evidence type="ECO:0000313" key="4">
    <source>
        <dbReference type="EMBL" id="MBC3798691.1"/>
    </source>
</evidence>
<evidence type="ECO:0000313" key="5">
    <source>
        <dbReference type="Proteomes" id="UP000653358"/>
    </source>
</evidence>
<feature type="signal peptide" evidence="2">
    <location>
        <begin position="1"/>
        <end position="31"/>
    </location>
</feature>
<accession>A0ABR6WQH0</accession>
<protein>
    <submittedName>
        <fullName evidence="4">Uncharacterized protein</fullName>
    </submittedName>
</protein>
<comment type="caution">
    <text evidence="4">The sequence shown here is derived from an EMBL/GenBank/DDBJ whole genome shotgun (WGS) entry which is preliminary data.</text>
</comment>
<name>A0ABR6WQH0_9FIRM</name>
<feature type="region of interest" description="Disordered" evidence="1">
    <location>
        <begin position="37"/>
        <end position="57"/>
    </location>
</feature>
<evidence type="ECO:0000256" key="2">
    <source>
        <dbReference type="SAM" id="SignalP"/>
    </source>
</evidence>
<keyword evidence="2" id="KW-0732">Signal</keyword>
<proteinExistence type="predicted"/>
<organism evidence="4 5">
    <name type="scientific">Acetobacterium tundrae</name>
    <dbReference type="NCBI Taxonomy" id="132932"/>
    <lineage>
        <taxon>Bacteria</taxon>
        <taxon>Bacillati</taxon>
        <taxon>Bacillota</taxon>
        <taxon>Clostridia</taxon>
        <taxon>Eubacteriales</taxon>
        <taxon>Eubacteriaceae</taxon>
        <taxon>Acetobacterium</taxon>
    </lineage>
</organism>
<reference evidence="4 5" key="1">
    <citation type="journal article" date="2020" name="mSystems">
        <title>Defining Genomic and Predicted Metabolic Features of the Acetobacterium Genus.</title>
        <authorList>
            <person name="Ross D.E."/>
            <person name="Marshall C.W."/>
            <person name="Gulliver D."/>
            <person name="May H.D."/>
            <person name="Norman R.S."/>
        </authorList>
    </citation>
    <scope>NUCLEOTIDE SEQUENCE [LARGE SCALE GENOMIC DNA]</scope>
    <source>
        <strain evidence="4 5">DSM 9173</strain>
    </source>
</reference>
<gene>
    <name evidence="3" type="ORF">GH807_09445</name>
    <name evidence="4" type="ORF">GH807_16935</name>
</gene>
<sequence length="57" mass="6083">MFKKFKRVMALFLTFMMLFSMSGVDMLVAYAVDNVSSAQEEQTPAVGGTAADGGTIA</sequence>
<feature type="chain" id="PRO_5045032019" evidence="2">
    <location>
        <begin position="32"/>
        <end position="57"/>
    </location>
</feature>
<keyword evidence="5" id="KW-1185">Reference proteome</keyword>